<protein>
    <submittedName>
        <fullName evidence="1">Uncharacterized protein YueI</fullName>
    </submittedName>
</protein>
<proteinExistence type="predicted"/>
<gene>
    <name evidence="1" type="ORF">ABID27_000591</name>
</gene>
<dbReference type="InterPro" id="IPR012543">
    <property type="entry name" value="DUF1694"/>
</dbReference>
<keyword evidence="2" id="KW-1185">Reference proteome</keyword>
<dbReference type="Proteomes" id="UP001549055">
    <property type="component" value="Unassembled WGS sequence"/>
</dbReference>
<comment type="caution">
    <text evidence="1">The sequence shown here is derived from an EMBL/GenBank/DDBJ whole genome shotgun (WGS) entry which is preliminary data.</text>
</comment>
<organism evidence="1 2">
    <name type="scientific">Streptococcus gallinaceus</name>
    <dbReference type="NCBI Taxonomy" id="165758"/>
    <lineage>
        <taxon>Bacteria</taxon>
        <taxon>Bacillati</taxon>
        <taxon>Bacillota</taxon>
        <taxon>Bacilli</taxon>
        <taxon>Lactobacillales</taxon>
        <taxon>Streptococcaceae</taxon>
        <taxon>Streptococcus</taxon>
    </lineage>
</organism>
<dbReference type="InterPro" id="IPR029064">
    <property type="entry name" value="Ribosomal_eL30-like_sf"/>
</dbReference>
<dbReference type="EMBL" id="JBEPMK010000002">
    <property type="protein sequence ID" value="MET3643969.1"/>
    <property type="molecule type" value="Genomic_DNA"/>
</dbReference>
<evidence type="ECO:0000313" key="2">
    <source>
        <dbReference type="Proteomes" id="UP001549055"/>
    </source>
</evidence>
<dbReference type="Gene3D" id="3.30.1330.30">
    <property type="match status" value="1"/>
</dbReference>
<dbReference type="PIRSF" id="PIRSF034303">
    <property type="entry name" value="DUF1694"/>
    <property type="match status" value="1"/>
</dbReference>
<sequence>MTDLTKTILQKSSGENRLNPDEQRHYMGTFRERVVLVVHFSDAVESQFQDKFATICEHYLAEYQPLTLKISPKLTDALQISYLKTAQEKGMTVSIIDEKIAGSPFALLLHTDHAVDVENIELSDKFIATAEEKTAEKVPFWKKIFSR</sequence>
<evidence type="ECO:0000313" key="1">
    <source>
        <dbReference type="EMBL" id="MET3643969.1"/>
    </source>
</evidence>
<name>A0ABV2JJ99_9STRE</name>
<dbReference type="RefSeq" id="WP_354280145.1">
    <property type="nucleotide sequence ID" value="NZ_JBEPMK010000002.1"/>
</dbReference>
<dbReference type="SUPFAM" id="SSF160515">
    <property type="entry name" value="YueI-like"/>
    <property type="match status" value="1"/>
</dbReference>
<accession>A0ABV2JJ99</accession>
<dbReference type="Pfam" id="PF07997">
    <property type="entry name" value="DUF1694"/>
    <property type="match status" value="1"/>
</dbReference>
<reference evidence="1 2" key="1">
    <citation type="submission" date="2024-06" db="EMBL/GenBank/DDBJ databases">
        <title>Genomic Encyclopedia of Type Strains, Phase IV (KMG-IV): sequencing the most valuable type-strain genomes for metagenomic binning, comparative biology and taxonomic classification.</title>
        <authorList>
            <person name="Goeker M."/>
        </authorList>
    </citation>
    <scope>NUCLEOTIDE SEQUENCE [LARGE SCALE GENOMIC DNA]</scope>
    <source>
        <strain evidence="1 2">DSM 15349</strain>
    </source>
</reference>